<dbReference type="AlphaFoldDB" id="A0A7E4VPM4"/>
<dbReference type="Proteomes" id="UP000492821">
    <property type="component" value="Unassembled WGS sequence"/>
</dbReference>
<feature type="transmembrane region" description="Helical" evidence="2">
    <location>
        <begin position="185"/>
        <end position="209"/>
    </location>
</feature>
<evidence type="ECO:0000256" key="1">
    <source>
        <dbReference type="SAM" id="MobiDB-lite"/>
    </source>
</evidence>
<keyword evidence="2" id="KW-0472">Membrane</keyword>
<name>A0A7E4VPM4_PANRE</name>
<organism evidence="4 5">
    <name type="scientific">Panagrellus redivivus</name>
    <name type="common">Microworm</name>
    <dbReference type="NCBI Taxonomy" id="6233"/>
    <lineage>
        <taxon>Eukaryota</taxon>
        <taxon>Metazoa</taxon>
        <taxon>Ecdysozoa</taxon>
        <taxon>Nematoda</taxon>
        <taxon>Chromadorea</taxon>
        <taxon>Rhabditida</taxon>
        <taxon>Tylenchina</taxon>
        <taxon>Panagrolaimomorpha</taxon>
        <taxon>Panagrolaimoidea</taxon>
        <taxon>Panagrolaimidae</taxon>
        <taxon>Panagrellus</taxon>
    </lineage>
</organism>
<dbReference type="WBParaSite" id="Pan_g23114.t1">
    <property type="protein sequence ID" value="Pan_g23114.t1"/>
    <property type="gene ID" value="Pan_g23114"/>
</dbReference>
<evidence type="ECO:0000256" key="3">
    <source>
        <dbReference type="SAM" id="SignalP"/>
    </source>
</evidence>
<reference evidence="4" key="1">
    <citation type="journal article" date="2013" name="Genetics">
        <title>The draft genome and transcriptome of Panagrellus redivivus are shaped by the harsh demands of a free-living lifestyle.</title>
        <authorList>
            <person name="Srinivasan J."/>
            <person name="Dillman A.R."/>
            <person name="Macchietto M.G."/>
            <person name="Heikkinen L."/>
            <person name="Lakso M."/>
            <person name="Fracchia K.M."/>
            <person name="Antoshechkin I."/>
            <person name="Mortazavi A."/>
            <person name="Wong G."/>
            <person name="Sternberg P.W."/>
        </authorList>
    </citation>
    <scope>NUCLEOTIDE SEQUENCE [LARGE SCALE GENOMIC DNA]</scope>
    <source>
        <strain evidence="4">MT8872</strain>
    </source>
</reference>
<feature type="region of interest" description="Disordered" evidence="1">
    <location>
        <begin position="238"/>
        <end position="292"/>
    </location>
</feature>
<protein>
    <submittedName>
        <fullName evidence="5">SUEL-type lectin domain-containing protein</fullName>
    </submittedName>
</protein>
<feature type="signal peptide" evidence="3">
    <location>
        <begin position="1"/>
        <end position="21"/>
    </location>
</feature>
<keyword evidence="2" id="KW-0812">Transmembrane</keyword>
<keyword evidence="2" id="KW-1133">Transmembrane helix</keyword>
<keyword evidence="3" id="KW-0732">Signal</keyword>
<evidence type="ECO:0000313" key="5">
    <source>
        <dbReference type="WBParaSite" id="Pan_g23114.t1"/>
    </source>
</evidence>
<feature type="chain" id="PRO_5028819873" evidence="3">
    <location>
        <begin position="22"/>
        <end position="583"/>
    </location>
</feature>
<feature type="compositionally biased region" description="Polar residues" evidence="1">
    <location>
        <begin position="259"/>
        <end position="268"/>
    </location>
</feature>
<evidence type="ECO:0000256" key="2">
    <source>
        <dbReference type="SAM" id="Phobius"/>
    </source>
</evidence>
<keyword evidence="4" id="KW-1185">Reference proteome</keyword>
<sequence length="583" mass="65310">MLAKSGIQLLILLGLSNFLQCRPFKNAIHGDGVMLNATGEVELVLPGKLSFTFGKLCEGVLGLCYETTPMSDSTRNKYDNAARKCAQDTCFLTVNPQTESRIGALGITDSNDAITATFDNNNKAWCPLKAINGRQKFYILNMPKCHVNVVGASLPLAVKHDEVEKDSKEVVEEASSEQSVKTTDLRWVVVPVTIVILLVVFGIIGFVIYKACKKPQDQVIPQPDLEQQKIIEKSPIASATSPIAPVSPPPTVTPKSPKQAVTSPTIAPTSREVLSQGERIKKEKKSRPTPTITDAVTSTAKDISPPFEMAAKWSEDAPRSLHRNGFLRYVGMHPCRSGSQLDPFLQNVFEIYEPFPARRKIVDWEVMFFLQIVSDAMVEAPKLIKDARQQLCRHGAIFDHRNFCSFNKTTRRFISRTDTPGFVAWYAFASEHGNEVKIADDDRVDVFLRRLSVPALLTVFFRENLEIEVRRSAYAHLRRLQTQVACMHPNRILLGMPYPVCLIPDLLKKDARRFREGANDLTYSTPLEVLKQIKKYETTEEDEVTDETQVTYSDGKKRDVLGSVEVIGTQTTASQTVQEDWFN</sequence>
<evidence type="ECO:0000313" key="4">
    <source>
        <dbReference type="Proteomes" id="UP000492821"/>
    </source>
</evidence>
<proteinExistence type="predicted"/>
<accession>A0A7E4VPM4</accession>
<reference evidence="5" key="2">
    <citation type="submission" date="2020-10" db="UniProtKB">
        <authorList>
            <consortium name="WormBaseParasite"/>
        </authorList>
    </citation>
    <scope>IDENTIFICATION</scope>
</reference>